<keyword evidence="2" id="KW-0472">Membrane</keyword>
<evidence type="ECO:0000313" key="4">
    <source>
        <dbReference type="Proteomes" id="UP000034150"/>
    </source>
</evidence>
<evidence type="ECO:0000313" key="3">
    <source>
        <dbReference type="EMBL" id="KKO60906.1"/>
    </source>
</evidence>
<dbReference type="RefSeq" id="WP_046676511.1">
    <property type="nucleotide sequence ID" value="NZ_CALTXN010000015.1"/>
</dbReference>
<gene>
    <name evidence="3" type="ORF">WN67_31120</name>
</gene>
<reference evidence="3 4" key="1">
    <citation type="journal article" date="2015" name="Genome Announc.">
        <title>Draft Genome Sequence of Mycobacterium obuense Strain UC1, Isolated from Patient Sputum.</title>
        <authorList>
            <person name="Greninger A.L."/>
            <person name="Cunningham G."/>
            <person name="Hsu E.D."/>
            <person name="Yu J.M."/>
            <person name="Chiu C.Y."/>
            <person name="Miller S."/>
        </authorList>
    </citation>
    <scope>NUCLEOTIDE SEQUENCE [LARGE SCALE GENOMIC DNA]</scope>
    <source>
        <strain evidence="3 4">UC1</strain>
    </source>
</reference>
<feature type="transmembrane region" description="Helical" evidence="2">
    <location>
        <begin position="227"/>
        <end position="250"/>
    </location>
</feature>
<dbReference type="AlphaFoldDB" id="A0A0M2WDL3"/>
<feature type="transmembrane region" description="Helical" evidence="2">
    <location>
        <begin position="109"/>
        <end position="129"/>
    </location>
</feature>
<dbReference type="Pfam" id="PF19877">
    <property type="entry name" value="DUF6350"/>
    <property type="match status" value="1"/>
</dbReference>
<feature type="transmembrane region" description="Helical" evidence="2">
    <location>
        <begin position="285"/>
        <end position="304"/>
    </location>
</feature>
<keyword evidence="2" id="KW-0812">Transmembrane</keyword>
<feature type="transmembrane region" description="Helical" evidence="2">
    <location>
        <begin position="65"/>
        <end position="89"/>
    </location>
</feature>
<feature type="compositionally biased region" description="Basic and acidic residues" evidence="1">
    <location>
        <begin position="451"/>
        <end position="470"/>
    </location>
</feature>
<keyword evidence="4" id="KW-1185">Reference proteome</keyword>
<protein>
    <submittedName>
        <fullName evidence="3">Membrane protein</fullName>
    </submittedName>
</protein>
<feature type="compositionally biased region" description="Pro residues" evidence="1">
    <location>
        <begin position="415"/>
        <end position="426"/>
    </location>
</feature>
<name>A0A0M2WDL3_9MYCO</name>
<dbReference type="EMBL" id="LAUZ02000003">
    <property type="protein sequence ID" value="KKO60906.1"/>
    <property type="molecule type" value="Genomic_DNA"/>
</dbReference>
<feature type="transmembrane region" description="Helical" evidence="2">
    <location>
        <begin position="359"/>
        <end position="378"/>
    </location>
</feature>
<feature type="transmembrane region" description="Helical" evidence="2">
    <location>
        <begin position="184"/>
        <end position="207"/>
    </location>
</feature>
<feature type="region of interest" description="Disordered" evidence="1">
    <location>
        <begin position="378"/>
        <end position="470"/>
    </location>
</feature>
<organism evidence="3 4">
    <name type="scientific">Mycolicibacterium obuense</name>
    <dbReference type="NCBI Taxonomy" id="1807"/>
    <lineage>
        <taxon>Bacteria</taxon>
        <taxon>Bacillati</taxon>
        <taxon>Actinomycetota</taxon>
        <taxon>Actinomycetes</taxon>
        <taxon>Mycobacteriales</taxon>
        <taxon>Mycobacteriaceae</taxon>
        <taxon>Mycolicibacterium</taxon>
    </lineage>
</organism>
<accession>A0A0M2WDL3</accession>
<proteinExistence type="predicted"/>
<feature type="transmembrane region" description="Helical" evidence="2">
    <location>
        <begin position="316"/>
        <end position="339"/>
    </location>
</feature>
<feature type="transmembrane region" description="Helical" evidence="2">
    <location>
        <begin position="257"/>
        <end position="279"/>
    </location>
</feature>
<dbReference type="STRING" id="1807.MOBUDSM44075_03389"/>
<comment type="caution">
    <text evidence="3">The sequence shown here is derived from an EMBL/GenBank/DDBJ whole genome shotgun (WGS) entry which is preliminary data.</text>
</comment>
<dbReference type="InterPro" id="IPR045931">
    <property type="entry name" value="DUF6350"/>
</dbReference>
<evidence type="ECO:0000256" key="1">
    <source>
        <dbReference type="SAM" id="MobiDB-lite"/>
    </source>
</evidence>
<keyword evidence="2" id="KW-1133">Transmembrane helix</keyword>
<evidence type="ECO:0000256" key="2">
    <source>
        <dbReference type="SAM" id="Phobius"/>
    </source>
</evidence>
<dbReference type="PATRIC" id="fig|1807.13.peg.469"/>
<feature type="transmembrane region" description="Helical" evidence="2">
    <location>
        <begin position="20"/>
        <end position="45"/>
    </location>
</feature>
<sequence>MNTAPRAGSTPAAPRQARELLRVAFGPSLVALVVIAAVVLLQLVIANSDMTGALGAIASMWLGVHQVPVSIAGSALGVMPLLPALAMVYGTARTTAAAVTHTSWFVTRWVVASALGGPLLIAALCLAVIHDAASVLTQLQTPDASRAFASVLTVHLLGAALGVGSRLGRRLIRPPLPAWLPDAFRAAAVGVLALTALSAAVVAGSLVVHWSTMHDLYSITDSLFGQLSLTVLSLLYLPNVVVGAAAVAVGSSAHVGLATFSAFTVLGGDVPALPVLAAAPTPPLGPVWVALLIVGAVSGVALGQQCARRALPPVQALAKVLVAAALGAAAMALLGYAGGGRLGNFGDVKVDQATFGPAVFVWFAGIGALTAAMSGGFAPRVRKPRPAPPAEDLDDDLESPDTVVLPPESIDAAPVPEPPAEPPAEPAEPRGQQKPVREAFGPADIEDFADPEDHFVADDDMRSDRDGTTH</sequence>
<dbReference type="OrthoDB" id="4775522at2"/>
<feature type="transmembrane region" description="Helical" evidence="2">
    <location>
        <begin position="144"/>
        <end position="163"/>
    </location>
</feature>
<dbReference type="Proteomes" id="UP000034150">
    <property type="component" value="Unassembled WGS sequence"/>
</dbReference>